<gene>
    <name evidence="2" type="ORF">H3H32_36775</name>
</gene>
<dbReference type="EMBL" id="CP059732">
    <property type="protein sequence ID" value="QMW03345.1"/>
    <property type="molecule type" value="Genomic_DNA"/>
</dbReference>
<dbReference type="Proteomes" id="UP000515369">
    <property type="component" value="Chromosome"/>
</dbReference>
<reference evidence="2 3" key="1">
    <citation type="submission" date="2020-07" db="EMBL/GenBank/DDBJ databases">
        <title>Spirosoma foliorum sp. nov., isolated from the leaves on the Nejang mountain Korea, Republic of.</title>
        <authorList>
            <person name="Ho H."/>
            <person name="Lee Y.-J."/>
            <person name="Nurcahyanto D.-A."/>
            <person name="Kim S.-G."/>
        </authorList>
    </citation>
    <scope>NUCLEOTIDE SEQUENCE [LARGE SCALE GENOMIC DNA]</scope>
    <source>
        <strain evidence="2 3">PL0136</strain>
    </source>
</reference>
<proteinExistence type="predicted"/>
<evidence type="ECO:0008006" key="4">
    <source>
        <dbReference type="Google" id="ProtNLM"/>
    </source>
</evidence>
<sequence>MATQPQKHIIQIGTKKQQAILSKSQKEFNRLIKKIETLGQSLHSLREAAQHIQQRVQTDYRPLLEQYSRFRADLVRMFDRAYERKEFTKTEKKKLVDLIQKMAFELIDVHGLDELKPIYDKYDPDGFDQTNVESDQQTAYLMKEMMGSMFGIQFEDGADVSDPQKMAAYVQEQLAQREAAEAERRQQASERKSKKPKTEKQQEREAKKLAEERNITKAVRTLYLDLVKAFHPDREPDEAEKERKTEIMHRVTEAYEKSDLLALLRLQLEFEHIDQTHLENLAEEQLKYYNKILRQQAQELDDEFFALQNDLSALTGKPAFAVSTPIALEFSLNSDIAQLKRDIKQIKADIKALTEPVALKQWLKTYRIQKPDEFSFFDLM</sequence>
<protein>
    <recommendedName>
        <fullName evidence="4">J domain-containing protein</fullName>
    </recommendedName>
</protein>
<evidence type="ECO:0000313" key="2">
    <source>
        <dbReference type="EMBL" id="QMW03345.1"/>
    </source>
</evidence>
<feature type="compositionally biased region" description="Basic and acidic residues" evidence="1">
    <location>
        <begin position="178"/>
        <end position="211"/>
    </location>
</feature>
<organism evidence="2 3">
    <name type="scientific">Spirosoma foliorum</name>
    <dbReference type="NCBI Taxonomy" id="2710596"/>
    <lineage>
        <taxon>Bacteria</taxon>
        <taxon>Pseudomonadati</taxon>
        <taxon>Bacteroidota</taxon>
        <taxon>Cytophagia</taxon>
        <taxon>Cytophagales</taxon>
        <taxon>Cytophagaceae</taxon>
        <taxon>Spirosoma</taxon>
    </lineage>
</organism>
<dbReference type="KEGG" id="sfol:H3H32_36775"/>
<dbReference type="InterPro" id="IPR036869">
    <property type="entry name" value="J_dom_sf"/>
</dbReference>
<accession>A0A7G5GWV3</accession>
<dbReference type="Gene3D" id="1.10.287.110">
    <property type="entry name" value="DnaJ domain"/>
    <property type="match status" value="1"/>
</dbReference>
<dbReference type="SUPFAM" id="SSF46565">
    <property type="entry name" value="Chaperone J-domain"/>
    <property type="match status" value="1"/>
</dbReference>
<name>A0A7G5GWV3_9BACT</name>
<dbReference type="RefSeq" id="WP_182460631.1">
    <property type="nucleotide sequence ID" value="NZ_CP059732.1"/>
</dbReference>
<feature type="region of interest" description="Disordered" evidence="1">
    <location>
        <begin position="177"/>
        <end position="211"/>
    </location>
</feature>
<evidence type="ECO:0000256" key="1">
    <source>
        <dbReference type="SAM" id="MobiDB-lite"/>
    </source>
</evidence>
<dbReference type="AlphaFoldDB" id="A0A7G5GWV3"/>
<evidence type="ECO:0000313" key="3">
    <source>
        <dbReference type="Proteomes" id="UP000515369"/>
    </source>
</evidence>
<keyword evidence="3" id="KW-1185">Reference proteome</keyword>